<proteinExistence type="predicted"/>
<organism evidence="1 2">
    <name type="scientific">Peronospora destructor</name>
    <dbReference type="NCBI Taxonomy" id="86335"/>
    <lineage>
        <taxon>Eukaryota</taxon>
        <taxon>Sar</taxon>
        <taxon>Stramenopiles</taxon>
        <taxon>Oomycota</taxon>
        <taxon>Peronosporomycetes</taxon>
        <taxon>Peronosporales</taxon>
        <taxon>Peronosporaceae</taxon>
        <taxon>Peronospora</taxon>
    </lineage>
</organism>
<name>A0AAV0UBI8_9STRA</name>
<comment type="caution">
    <text evidence="1">The sequence shown here is derived from an EMBL/GenBank/DDBJ whole genome shotgun (WGS) entry which is preliminary data.</text>
</comment>
<evidence type="ECO:0008006" key="3">
    <source>
        <dbReference type="Google" id="ProtNLM"/>
    </source>
</evidence>
<dbReference type="EMBL" id="CANTFM010001058">
    <property type="protein sequence ID" value="CAI5734372.1"/>
    <property type="molecule type" value="Genomic_DNA"/>
</dbReference>
<protein>
    <recommendedName>
        <fullName evidence="3">Cullin family profile domain-containing protein</fullName>
    </recommendedName>
</protein>
<keyword evidence="2" id="KW-1185">Reference proteome</keyword>
<evidence type="ECO:0000313" key="2">
    <source>
        <dbReference type="Proteomes" id="UP001162029"/>
    </source>
</evidence>
<sequence>MAANPHKCSNLSVQRDLRGLHKTHDIGLQLDGAPIPALSAADSYQYLGIGDGLDQVRRRVEMALTLSQLKLDTIALLQSGLAQWQVVKAVKVYLYPRVEYVLRHLRPFAQQLEGFDRHLVRGLRHLFCLTKWQDDIYLSADKVFKLLGLNEDGLLTHPLFSYWYTLFKRYIYSQRYPDFPNFNKEMISFLRIKARDKGITFEKFLENEVEKAKLETKSRVDELFLELKLDNVEDGLFTNPLFKFWCDCLEKFNAGKPKESQTSVVKSLQTVYGYKRLFYLLQAEQKITTSAEYAQKMEKDLLTTFAVNGKSLDDVFKLLGLNSVGYKLLENPLMKTFVKFVKAVDTAKDPGKLQTVKEDFVEKEILNGIELASNAGELQSTDLEKVLFRLWFTHEKDPKEVFEMLFREDDLVKILNDGGNLFEIPLFVTFLKYAKAYSGTKRLATAKELEAGVSNPKKRKWKIDPTTKVEYVDREADSYDNLEWLSTAFVAPKTKELAKKVLAALLNKRIIHKSILKEFEEKMMKLDKMDMVQKRLGSTSIQHQN</sequence>
<evidence type="ECO:0000313" key="1">
    <source>
        <dbReference type="EMBL" id="CAI5734372.1"/>
    </source>
</evidence>
<dbReference type="PANTHER" id="PTHR35450:SF2">
    <property type="entry name" value="REVERSE TRANSCRIPTASE DOMAIN-CONTAINING PROTEIN"/>
    <property type="match status" value="1"/>
</dbReference>
<gene>
    <name evidence="1" type="ORF">PDE001_LOCUS5690</name>
</gene>
<dbReference type="Proteomes" id="UP001162029">
    <property type="component" value="Unassembled WGS sequence"/>
</dbReference>
<dbReference type="PANTHER" id="PTHR35450">
    <property type="entry name" value="REVERSE TRANSCRIPTASE DOMAIN-CONTAINING PROTEIN"/>
    <property type="match status" value="1"/>
</dbReference>
<dbReference type="AlphaFoldDB" id="A0AAV0UBI8"/>
<accession>A0AAV0UBI8</accession>
<reference evidence="1" key="1">
    <citation type="submission" date="2022-12" db="EMBL/GenBank/DDBJ databases">
        <authorList>
            <person name="Webb A."/>
        </authorList>
    </citation>
    <scope>NUCLEOTIDE SEQUENCE</scope>
    <source>
        <strain evidence="1">Pd1</strain>
    </source>
</reference>